<dbReference type="PANTHER" id="PTHR45639:SF4">
    <property type="entry name" value="HSC70CB, ISOFORM G"/>
    <property type="match status" value="1"/>
</dbReference>
<dbReference type="PROSITE" id="PS01036">
    <property type="entry name" value="HSP70_3"/>
    <property type="match status" value="1"/>
</dbReference>
<evidence type="ECO:0000256" key="3">
    <source>
        <dbReference type="SAM" id="MobiDB-lite"/>
    </source>
</evidence>
<dbReference type="FunFam" id="3.30.420.40:FF:000171">
    <property type="entry name" value="Heat shock 70 kDa protein 4"/>
    <property type="match status" value="2"/>
</dbReference>
<dbReference type="Gene3D" id="3.90.640.10">
    <property type="entry name" value="Actin, Chain A, domain 4"/>
    <property type="match status" value="1"/>
</dbReference>
<dbReference type="Proteomes" id="UP001291623">
    <property type="component" value="Unassembled WGS sequence"/>
</dbReference>
<dbReference type="InterPro" id="IPR029048">
    <property type="entry name" value="HSP70_C_sf"/>
</dbReference>
<dbReference type="SUPFAM" id="SSF100920">
    <property type="entry name" value="Heat shock protein 70kD (HSP70), peptide-binding domain"/>
    <property type="match status" value="1"/>
</dbReference>
<dbReference type="PANTHER" id="PTHR45639">
    <property type="entry name" value="HSC70CB, ISOFORM G-RELATED"/>
    <property type="match status" value="1"/>
</dbReference>
<evidence type="ECO:0000313" key="5">
    <source>
        <dbReference type="Proteomes" id="UP001291623"/>
    </source>
</evidence>
<accession>A0AAE1QP97</accession>
<protein>
    <submittedName>
        <fullName evidence="4">Uncharacterized protein</fullName>
    </submittedName>
</protein>
<organism evidence="4 5">
    <name type="scientific">Anisodus tanguticus</name>
    <dbReference type="NCBI Taxonomy" id="243964"/>
    <lineage>
        <taxon>Eukaryota</taxon>
        <taxon>Viridiplantae</taxon>
        <taxon>Streptophyta</taxon>
        <taxon>Embryophyta</taxon>
        <taxon>Tracheophyta</taxon>
        <taxon>Spermatophyta</taxon>
        <taxon>Magnoliopsida</taxon>
        <taxon>eudicotyledons</taxon>
        <taxon>Gunneridae</taxon>
        <taxon>Pentapetalae</taxon>
        <taxon>asterids</taxon>
        <taxon>lamiids</taxon>
        <taxon>Solanales</taxon>
        <taxon>Solanaceae</taxon>
        <taxon>Solanoideae</taxon>
        <taxon>Hyoscyameae</taxon>
        <taxon>Anisodus</taxon>
    </lineage>
</organism>
<dbReference type="GO" id="GO:0005829">
    <property type="term" value="C:cytosol"/>
    <property type="evidence" value="ECO:0007669"/>
    <property type="project" value="TreeGrafter"/>
</dbReference>
<dbReference type="FunFam" id="3.90.640.10:FF:000004">
    <property type="entry name" value="Heat shock 70 kDa protein 4"/>
    <property type="match status" value="1"/>
</dbReference>
<dbReference type="AlphaFoldDB" id="A0AAE1QP97"/>
<reference evidence="4" key="1">
    <citation type="submission" date="2023-12" db="EMBL/GenBank/DDBJ databases">
        <title>Genome assembly of Anisodus tanguticus.</title>
        <authorList>
            <person name="Wang Y.-J."/>
        </authorList>
    </citation>
    <scope>NUCLEOTIDE SEQUENCE</scope>
    <source>
        <strain evidence="4">KB-2021</strain>
        <tissue evidence="4">Leaf</tissue>
    </source>
</reference>
<dbReference type="Gene3D" id="3.30.30.30">
    <property type="match status" value="1"/>
</dbReference>
<dbReference type="PRINTS" id="PR00301">
    <property type="entry name" value="HEATSHOCK70"/>
</dbReference>
<dbReference type="SUPFAM" id="SSF100934">
    <property type="entry name" value="Heat shock protein 70kD (HSP70), C-terminal subdomain"/>
    <property type="match status" value="1"/>
</dbReference>
<sequence>MSVPSAAPICGFDIGTENCYIGVAVKGGIEIVLNDYCLRSTPGYVCLLEKQRELGVAAKQKQNTNIQRTFYNLRRLIGRTYDEIMKDENLPFPVEKGPNGELFVRVFLLGEEHLLTATQLLAMVLTKLKQISNNALECVINCPNYFTDCQKRELINAASIANIKTLKILPDLSAVALYYCFYRIDTKEENNQILAFVDIGASSTQCAVVNFDPKKSSIQVLAVEYDNNLGGRNFDEALANYFIEQKKLNLNKRSKIRLMAECEKLKKQMSANSNVLPINVECLYEDTDFSSTMKRETFEELCAEYFDRIETVLQRALYKSNQIVFENSKKEEDKVSNYNIKVIEVIGGSSRIPAIKKRVKNVFGIDPTSTLNADEVVALGCTLQSAFLSPSFKVVRKLKVIDYQPYQINAQYYHENRSDLKKYSISPFFEKGCTIPFTKQVILTCHELPIVFDFDYVNDVGEACSFGKFKIFSKETLTFSPSKMKVRLRIDDNGLIQVSSAQLEIEDPNAVEDSSKTKEEGEENAKKFKTVDLEHEILWLKGFLTEDKLDKLKSFESDLVLADKNLNERIDSKNALEEFIYKWRDQMEREEYYKYINSDSRRIFMNELKDNEKWLLDDEDNCELQSKTIYQERLNQLRKYSDKITNGIKEVNDKKELYQILNNMINNFEREPKDLTESFKNNSAHYLYKTTKSFIPETQTWINENSAKSVKNEFEEDPQLSYSILQDRLEILKECFNVFEKNYEETKAKLEEEAKKAKEEKMETESKNNEESKAANDTKEKTEMEIDSN</sequence>
<evidence type="ECO:0000313" key="4">
    <source>
        <dbReference type="EMBL" id="KAK4336871.1"/>
    </source>
</evidence>
<evidence type="ECO:0000256" key="1">
    <source>
        <dbReference type="ARBA" id="ARBA00022741"/>
    </source>
</evidence>
<dbReference type="SUPFAM" id="SSF53067">
    <property type="entry name" value="Actin-like ATPase domain"/>
    <property type="match status" value="2"/>
</dbReference>
<feature type="region of interest" description="Disordered" evidence="3">
    <location>
        <begin position="752"/>
        <end position="789"/>
    </location>
</feature>
<gene>
    <name evidence="4" type="ORF">RND71_043906</name>
</gene>
<dbReference type="InterPro" id="IPR043129">
    <property type="entry name" value="ATPase_NBD"/>
</dbReference>
<dbReference type="Gene3D" id="2.60.34.10">
    <property type="entry name" value="Substrate Binding Domain Of DNAk, Chain A, domain 1"/>
    <property type="match status" value="1"/>
</dbReference>
<dbReference type="InterPro" id="IPR018181">
    <property type="entry name" value="Heat_shock_70_CS"/>
</dbReference>
<name>A0AAE1QP97_9SOLA</name>
<dbReference type="Gene3D" id="1.20.1270.10">
    <property type="match status" value="1"/>
</dbReference>
<dbReference type="InterPro" id="IPR013126">
    <property type="entry name" value="Hsp_70_fam"/>
</dbReference>
<dbReference type="EMBL" id="JAVYJV010000081">
    <property type="protein sequence ID" value="KAK4336871.1"/>
    <property type="molecule type" value="Genomic_DNA"/>
</dbReference>
<comment type="caution">
    <text evidence="4">The sequence shown here is derived from an EMBL/GenBank/DDBJ whole genome shotgun (WGS) entry which is preliminary data.</text>
</comment>
<dbReference type="GO" id="GO:0005524">
    <property type="term" value="F:ATP binding"/>
    <property type="evidence" value="ECO:0007669"/>
    <property type="project" value="UniProtKB-KW"/>
</dbReference>
<dbReference type="Pfam" id="PF00012">
    <property type="entry name" value="HSP70"/>
    <property type="match status" value="1"/>
</dbReference>
<keyword evidence="1" id="KW-0547">Nucleotide-binding</keyword>
<evidence type="ECO:0000256" key="2">
    <source>
        <dbReference type="ARBA" id="ARBA00022840"/>
    </source>
</evidence>
<dbReference type="InterPro" id="IPR029047">
    <property type="entry name" value="HSP70_peptide-bd_sf"/>
</dbReference>
<dbReference type="Gene3D" id="3.30.420.40">
    <property type="match status" value="2"/>
</dbReference>
<keyword evidence="2" id="KW-0067">ATP-binding</keyword>
<keyword evidence="5" id="KW-1185">Reference proteome</keyword>
<dbReference type="GO" id="GO:0005634">
    <property type="term" value="C:nucleus"/>
    <property type="evidence" value="ECO:0007669"/>
    <property type="project" value="TreeGrafter"/>
</dbReference>
<dbReference type="GO" id="GO:0140662">
    <property type="term" value="F:ATP-dependent protein folding chaperone"/>
    <property type="evidence" value="ECO:0007669"/>
    <property type="project" value="InterPro"/>
</dbReference>
<proteinExistence type="predicted"/>